<sequence length="76" mass="8612">GIKGAVFGIYAGEDGSINASLDQVVSRMVQFKKDFEMKLYPGTYHAFFNDTGMSYNKPAAEDAWERAKEFFGRYIK</sequence>
<proteinExistence type="predicted"/>
<name>T0ZCF3_9ZZZZ</name>
<accession>T0ZCF3</accession>
<dbReference type="PANTHER" id="PTHR46623:SF6">
    <property type="entry name" value="ALPHA_BETA-HYDROLASES SUPERFAMILY PROTEIN"/>
    <property type="match status" value="1"/>
</dbReference>
<dbReference type="InterPro" id="IPR002925">
    <property type="entry name" value="Dienelactn_hydro"/>
</dbReference>
<gene>
    <name evidence="2" type="ORF">B1B_12954</name>
</gene>
<reference evidence="2" key="2">
    <citation type="journal article" date="2014" name="ISME J.">
        <title>Microbial stratification in low pH oxic and suboxic macroscopic growths along an acid mine drainage.</title>
        <authorList>
            <person name="Mendez-Garcia C."/>
            <person name="Mesa V."/>
            <person name="Sprenger R.R."/>
            <person name="Richter M."/>
            <person name="Diez M.S."/>
            <person name="Solano J."/>
            <person name="Bargiela R."/>
            <person name="Golyshina O.V."/>
            <person name="Manteca A."/>
            <person name="Ramos J.L."/>
            <person name="Gallego J.R."/>
            <person name="Llorente I."/>
            <person name="Martins Dos Santos V.A."/>
            <person name="Jensen O.N."/>
            <person name="Pelaez A.I."/>
            <person name="Sanchez J."/>
            <person name="Ferrer M."/>
        </authorList>
    </citation>
    <scope>NUCLEOTIDE SEQUENCE</scope>
</reference>
<reference evidence="2" key="1">
    <citation type="submission" date="2013-08" db="EMBL/GenBank/DDBJ databases">
        <authorList>
            <person name="Mendez C."/>
            <person name="Richter M."/>
            <person name="Ferrer M."/>
            <person name="Sanchez J."/>
        </authorList>
    </citation>
    <scope>NUCLEOTIDE SEQUENCE</scope>
</reference>
<dbReference type="AlphaFoldDB" id="T0ZCF3"/>
<dbReference type="SUPFAM" id="SSF53474">
    <property type="entry name" value="alpha/beta-Hydrolases"/>
    <property type="match status" value="1"/>
</dbReference>
<keyword evidence="2" id="KW-0378">Hydrolase</keyword>
<dbReference type="Gene3D" id="3.40.50.1820">
    <property type="entry name" value="alpha/beta hydrolase"/>
    <property type="match status" value="1"/>
</dbReference>
<comment type="caution">
    <text evidence="2">The sequence shown here is derived from an EMBL/GenBank/DDBJ whole genome shotgun (WGS) entry which is preliminary data.</text>
</comment>
<dbReference type="InterPro" id="IPR051049">
    <property type="entry name" value="Dienelactone_hydrolase-like"/>
</dbReference>
<dbReference type="GO" id="GO:0016787">
    <property type="term" value="F:hydrolase activity"/>
    <property type="evidence" value="ECO:0007669"/>
    <property type="project" value="UniProtKB-KW"/>
</dbReference>
<organism evidence="2">
    <name type="scientific">mine drainage metagenome</name>
    <dbReference type="NCBI Taxonomy" id="410659"/>
    <lineage>
        <taxon>unclassified sequences</taxon>
        <taxon>metagenomes</taxon>
        <taxon>ecological metagenomes</taxon>
    </lineage>
</organism>
<dbReference type="PANTHER" id="PTHR46623">
    <property type="entry name" value="CARBOXYMETHYLENEBUTENOLIDASE-RELATED"/>
    <property type="match status" value="1"/>
</dbReference>
<protein>
    <submittedName>
        <fullName evidence="2">Dienelactone hydrolase domain protein</fullName>
    </submittedName>
</protein>
<feature type="non-terminal residue" evidence="2">
    <location>
        <position position="1"/>
    </location>
</feature>
<dbReference type="EMBL" id="AUZY01008516">
    <property type="protein sequence ID" value="EQD45691.1"/>
    <property type="molecule type" value="Genomic_DNA"/>
</dbReference>
<evidence type="ECO:0000313" key="2">
    <source>
        <dbReference type="EMBL" id="EQD45691.1"/>
    </source>
</evidence>
<evidence type="ECO:0000259" key="1">
    <source>
        <dbReference type="Pfam" id="PF01738"/>
    </source>
</evidence>
<feature type="domain" description="Dienelactone hydrolase" evidence="1">
    <location>
        <begin position="2"/>
        <end position="74"/>
    </location>
</feature>
<dbReference type="Pfam" id="PF01738">
    <property type="entry name" value="DLH"/>
    <property type="match status" value="1"/>
</dbReference>
<dbReference type="InterPro" id="IPR029058">
    <property type="entry name" value="AB_hydrolase_fold"/>
</dbReference>